<gene>
    <name evidence="2" type="ORF">KCG34_15360</name>
</gene>
<protein>
    <submittedName>
        <fullName evidence="2">Uncharacterized protein</fullName>
    </submittedName>
</protein>
<evidence type="ECO:0000313" key="3">
    <source>
        <dbReference type="Proteomes" id="UP000676409"/>
    </source>
</evidence>
<evidence type="ECO:0000256" key="1">
    <source>
        <dbReference type="SAM" id="Phobius"/>
    </source>
</evidence>
<dbReference type="KEGG" id="caul:KCG34_15360"/>
<keyword evidence="3" id="KW-1185">Reference proteome</keyword>
<dbReference type="Proteomes" id="UP000676409">
    <property type="component" value="Chromosome"/>
</dbReference>
<proteinExistence type="predicted"/>
<keyword evidence="1" id="KW-0472">Membrane</keyword>
<name>A0A975FWZ1_9CAUL</name>
<dbReference type="RefSeq" id="WP_211936519.1">
    <property type="nucleotide sequence ID" value="NZ_CP073078.1"/>
</dbReference>
<evidence type="ECO:0000313" key="2">
    <source>
        <dbReference type="EMBL" id="QUD86467.1"/>
    </source>
</evidence>
<keyword evidence="1" id="KW-0812">Transmembrane</keyword>
<dbReference type="AlphaFoldDB" id="A0A975FWZ1"/>
<dbReference type="EMBL" id="CP073078">
    <property type="protein sequence ID" value="QUD86467.1"/>
    <property type="molecule type" value="Genomic_DNA"/>
</dbReference>
<sequence length="60" mass="6277">MVRIFAAVHKSDGETHMTTSFLKTLERAANIAAAIGLTAVLFAAAPSMTQMISASHLFGA</sequence>
<keyword evidence="1" id="KW-1133">Transmembrane helix</keyword>
<accession>A0A975FWZ1</accession>
<feature type="transmembrane region" description="Helical" evidence="1">
    <location>
        <begin position="27"/>
        <end position="45"/>
    </location>
</feature>
<organism evidence="2 3">
    <name type="scientific">Phenylobacterium montanum</name>
    <dbReference type="NCBI Taxonomy" id="2823693"/>
    <lineage>
        <taxon>Bacteria</taxon>
        <taxon>Pseudomonadati</taxon>
        <taxon>Pseudomonadota</taxon>
        <taxon>Alphaproteobacteria</taxon>
        <taxon>Caulobacterales</taxon>
        <taxon>Caulobacteraceae</taxon>
        <taxon>Phenylobacterium</taxon>
    </lineage>
</organism>
<reference evidence="2" key="1">
    <citation type="submission" date="2021-04" db="EMBL/GenBank/DDBJ databases">
        <title>The complete genome sequence of Caulobacter sp. S6.</title>
        <authorList>
            <person name="Tang Y."/>
            <person name="Ouyang W."/>
            <person name="Liu Q."/>
            <person name="Huang B."/>
            <person name="Guo Z."/>
            <person name="Lei P."/>
        </authorList>
    </citation>
    <scope>NUCLEOTIDE SEQUENCE</scope>
    <source>
        <strain evidence="2">S6</strain>
    </source>
</reference>